<reference evidence="1 2" key="1">
    <citation type="submission" date="2020-04" db="EMBL/GenBank/DDBJ databases">
        <title>Genome sequence of Altibacter aquimarinus strain ALE3EI.</title>
        <authorList>
            <person name="Oh H.-M."/>
            <person name="Jang D."/>
        </authorList>
    </citation>
    <scope>NUCLEOTIDE SEQUENCE [LARGE SCALE GENOMIC DNA]</scope>
    <source>
        <strain evidence="1 2">ALE3EI</strain>
    </source>
</reference>
<protein>
    <recommendedName>
        <fullName evidence="3">Capsule assembly Wzi family protein</fullName>
    </recommendedName>
</protein>
<accession>A0A7G8PX70</accession>
<keyword evidence="2" id="KW-1185">Reference proteome</keyword>
<organism evidence="1 2">
    <name type="scientific">Constantimarinum furrinae</name>
    <dbReference type="NCBI Taxonomy" id="2562285"/>
    <lineage>
        <taxon>Bacteria</taxon>
        <taxon>Pseudomonadati</taxon>
        <taxon>Bacteroidota</taxon>
        <taxon>Flavobacteriia</taxon>
        <taxon>Flavobacteriales</taxon>
        <taxon>Flavobacteriaceae</taxon>
        <taxon>Altibacter/Constantimarinum group</taxon>
        <taxon>Constantimarinum</taxon>
    </lineage>
</organism>
<dbReference type="RefSeq" id="WP_186989000.1">
    <property type="nucleotide sequence ID" value="NZ_CP052909.1"/>
</dbReference>
<name>A0A7G8PX70_9FLAO</name>
<dbReference type="Gene3D" id="2.40.160.130">
    <property type="entry name" value="Capsule assembly protein Wzi"/>
    <property type="match status" value="1"/>
</dbReference>
<dbReference type="EMBL" id="CP052909">
    <property type="protein sequence ID" value="QNJ98936.1"/>
    <property type="molecule type" value="Genomic_DNA"/>
</dbReference>
<evidence type="ECO:0000313" key="1">
    <source>
        <dbReference type="EMBL" id="QNJ98936.1"/>
    </source>
</evidence>
<dbReference type="Proteomes" id="UP000515514">
    <property type="component" value="Chromosome"/>
</dbReference>
<evidence type="ECO:0008006" key="3">
    <source>
        <dbReference type="Google" id="ProtNLM"/>
    </source>
</evidence>
<dbReference type="InterPro" id="IPR026950">
    <property type="entry name" value="Caps_assemb_Wzi"/>
</dbReference>
<sequence>MRNGLIFLFLCLVSAAKSQTIDWHGEVASTGIVSSESSIPFWFYTNTQGELGSMTNFSGTASLNASYTTGSHIFEAGAAFFYRDGVIADELQRRDLFFRYSNNWIKTTLGSKMRPVVANGLSATNLDYLNSGNARPLPGLIIEANKPIKISETFGIDWGIAHFALNDDRFVEDVRVHYKRLGVITTFNETNTLKVLLQHYAQWGGTSPVFGPLKDDFSAFVDVFFARETAETGMEGETLNALGNHLGSLLLDYEFKSSLGTFNIYHDHPFEDGSGTRFANFPDGVWGVFFQPQKNAVITAVLYEYIDTLDQSGISVGSGFDNYFNNSVYRNGWRYDEFIIGMPFFVSDNSIEITATTVPITSNRTRAHHFGLSGTFKKIDWKFKTSYVENKGLLSRPFNQTVKAWYNYAEVAYTTQKLGTVKGLIGIDSSNISETIIGGGVKYIYSF</sequence>
<dbReference type="KEGG" id="alti:ALE3EI_2398"/>
<evidence type="ECO:0000313" key="2">
    <source>
        <dbReference type="Proteomes" id="UP000515514"/>
    </source>
</evidence>
<proteinExistence type="predicted"/>
<dbReference type="Pfam" id="PF14052">
    <property type="entry name" value="Caps_assemb_Wzi"/>
    <property type="match status" value="1"/>
</dbReference>
<dbReference type="AlphaFoldDB" id="A0A7G8PX70"/>
<gene>
    <name evidence="1" type="ORF">ALE3EI_2398</name>
</gene>
<dbReference type="InterPro" id="IPR038636">
    <property type="entry name" value="Wzi_sf"/>
</dbReference>